<dbReference type="InterPro" id="IPR039556">
    <property type="entry name" value="ICL/PEPM"/>
</dbReference>
<dbReference type="Pfam" id="PF13714">
    <property type="entry name" value="PEP_mutase"/>
    <property type="match status" value="1"/>
</dbReference>
<dbReference type="Proteomes" id="UP000747399">
    <property type="component" value="Unassembled WGS sequence"/>
</dbReference>
<dbReference type="AlphaFoldDB" id="A0A8J4BMM2"/>
<keyword evidence="3" id="KW-1185">Reference proteome</keyword>
<evidence type="ECO:0000313" key="2">
    <source>
        <dbReference type="EMBL" id="GIL63710.1"/>
    </source>
</evidence>
<evidence type="ECO:0008006" key="4">
    <source>
        <dbReference type="Google" id="ProtNLM"/>
    </source>
</evidence>
<dbReference type="InterPro" id="IPR015813">
    <property type="entry name" value="Pyrv/PenolPyrv_kinase-like_dom"/>
</dbReference>
<evidence type="ECO:0000256" key="1">
    <source>
        <dbReference type="SAM" id="MobiDB-lite"/>
    </source>
</evidence>
<evidence type="ECO:0000313" key="3">
    <source>
        <dbReference type="Proteomes" id="UP000747399"/>
    </source>
</evidence>
<dbReference type="PANTHER" id="PTHR42905:SF2">
    <property type="entry name" value="PHOSPHOENOLPYRUVATE CARBOXYLASE FAMILY PROTEIN"/>
    <property type="match status" value="1"/>
</dbReference>
<feature type="region of interest" description="Disordered" evidence="1">
    <location>
        <begin position="388"/>
        <end position="483"/>
    </location>
</feature>
<proteinExistence type="predicted"/>
<reference evidence="2" key="1">
    <citation type="journal article" date="2021" name="Proc. Natl. Acad. Sci. U.S.A.">
        <title>Three genomes in the algal genus Volvox reveal the fate of a haploid sex-determining region after a transition to homothallism.</title>
        <authorList>
            <person name="Yamamoto K."/>
            <person name="Hamaji T."/>
            <person name="Kawai-Toyooka H."/>
            <person name="Matsuzaki R."/>
            <person name="Takahashi F."/>
            <person name="Nishimura Y."/>
            <person name="Kawachi M."/>
            <person name="Noguchi H."/>
            <person name="Minakuchi Y."/>
            <person name="Umen J.G."/>
            <person name="Toyoda A."/>
            <person name="Nozaki H."/>
        </authorList>
    </citation>
    <scope>NUCLEOTIDE SEQUENCE</scope>
    <source>
        <strain evidence="2">NIES-3780</strain>
    </source>
</reference>
<organism evidence="2 3">
    <name type="scientific">Volvox africanus</name>
    <dbReference type="NCBI Taxonomy" id="51714"/>
    <lineage>
        <taxon>Eukaryota</taxon>
        <taxon>Viridiplantae</taxon>
        <taxon>Chlorophyta</taxon>
        <taxon>core chlorophytes</taxon>
        <taxon>Chlorophyceae</taxon>
        <taxon>CS clade</taxon>
        <taxon>Chlamydomonadales</taxon>
        <taxon>Volvocaceae</taxon>
        <taxon>Volvox</taxon>
    </lineage>
</organism>
<dbReference type="GO" id="GO:0003824">
    <property type="term" value="F:catalytic activity"/>
    <property type="evidence" value="ECO:0007669"/>
    <property type="project" value="InterPro"/>
</dbReference>
<accession>A0A8J4BMM2</accession>
<gene>
    <name evidence="2" type="ORF">Vafri_17595</name>
</gene>
<dbReference type="EMBL" id="BNCO01000059">
    <property type="protein sequence ID" value="GIL63710.1"/>
    <property type="molecule type" value="Genomic_DNA"/>
</dbReference>
<sequence length="565" mass="59412">MWSTQMRCAPSLRRPITSAAASSRLPPCWRGVAAIRRPYIVVTAAFKNSRTEKLRTLLSGDEILLGPCCHDALSAKLIEQAGFPYAFMSGFCTSAARLGAPDTGLISYGEMVDTGRYIYETTRNLPVIGDGDTGYGNAMNVKRTVRGYAQAGFAGILIEDQVAPKSCGHVRGKRVVGREEAVSRIRAAVDARDEGADILIVARTDARQAVSLEEALWRAQAFAEAGADVLFIDALESEEEMRAFTELGGAAAAVPKMANMLEGGGKTPIFRPSELQAMGFKLVAYPLSLLGVSIRAMQDALIGLRKGRVPPVEALGNFADIQAAVGFPEYFEEEQRYAISTPTSVPAALPEEAAPEAVAAEEVAPEAVAAEEVAPEAVAAEEVAPEAVAAEEVAPEAVAAEEAAPEAVAAEEAAPDAEAPVVEPEVVAEDRTSTPSDDSATWPLPPESTASTSALYPSVTSSSGSSNSSSSGTGSGADAADDPYYRRNRSLRVRISDVSTGLVKLETRVPAGFLNGLTALIPQVSGFNIEALLEQAMGPEAVRPQAGQPLISIPTGNDMVQIFLE</sequence>
<dbReference type="InterPro" id="IPR040442">
    <property type="entry name" value="Pyrv_kinase-like_dom_sf"/>
</dbReference>
<dbReference type="SUPFAM" id="SSF51621">
    <property type="entry name" value="Phosphoenolpyruvate/pyruvate domain"/>
    <property type="match status" value="1"/>
</dbReference>
<protein>
    <recommendedName>
        <fullName evidence="4">Isocitrate lyase</fullName>
    </recommendedName>
</protein>
<feature type="compositionally biased region" description="Low complexity" evidence="1">
    <location>
        <begin position="388"/>
        <end position="425"/>
    </location>
</feature>
<feature type="compositionally biased region" description="Low complexity" evidence="1">
    <location>
        <begin position="458"/>
        <end position="472"/>
    </location>
</feature>
<comment type="caution">
    <text evidence="2">The sequence shown here is derived from an EMBL/GenBank/DDBJ whole genome shotgun (WGS) entry which is preliminary data.</text>
</comment>
<dbReference type="CDD" id="cd00377">
    <property type="entry name" value="ICL_PEPM"/>
    <property type="match status" value="1"/>
</dbReference>
<name>A0A8J4BMM2_9CHLO</name>
<dbReference type="PANTHER" id="PTHR42905">
    <property type="entry name" value="PHOSPHOENOLPYRUVATE CARBOXYLASE"/>
    <property type="match status" value="1"/>
</dbReference>
<dbReference type="Gene3D" id="3.20.20.60">
    <property type="entry name" value="Phosphoenolpyruvate-binding domains"/>
    <property type="match status" value="1"/>
</dbReference>